<dbReference type="InterPro" id="IPR036875">
    <property type="entry name" value="Znf_CCHC_sf"/>
</dbReference>
<name>Q9M3C1_ARATH</name>
<feature type="domain" description="CCHC-type" evidence="3">
    <location>
        <begin position="189"/>
        <end position="204"/>
    </location>
</feature>
<dbReference type="Pfam" id="PF14223">
    <property type="entry name" value="Retrotran_gag_2"/>
    <property type="match status" value="1"/>
</dbReference>
<feature type="region of interest" description="Disordered" evidence="2">
    <location>
        <begin position="17"/>
        <end position="37"/>
    </location>
</feature>
<evidence type="ECO:0000259" key="3">
    <source>
        <dbReference type="PROSITE" id="PS50158"/>
    </source>
</evidence>
<sequence length="262" mass="29048">MLCQLEILGLESVLVEDATPSDPGSQEEGCEPREGYEGNYQTKTLANMIYLKHKFTSFKMVENKSIEENLDTSLKLVADLASLDINTSDEDQALQFMAGLPPQYDSLVDTLKYGSGKDTLTLNAVISSAYSKEIELKEKGLLNVSKPDSEALLGDFKGRSNNKGNKRPCTGSSSGNGKFQSRPSNNTSCFICGKEDHWKRECPQRKKHAELANIATEPPQPLVLTVSTQSTCKEWVMDSGRTFHSTSDRAVLFDFKKFKDRA</sequence>
<dbReference type="PIR" id="T47669">
    <property type="entry name" value="T47669"/>
</dbReference>
<reference evidence="4" key="3">
    <citation type="submission" date="2000-02" db="EMBL/GenBank/DDBJ databases">
        <authorList>
            <person name="EU Arabidopsis sequencing project"/>
        </authorList>
    </citation>
    <scope>NUCLEOTIDE SEQUENCE</scope>
</reference>
<dbReference type="Pfam" id="PF00098">
    <property type="entry name" value="zf-CCHC"/>
    <property type="match status" value="1"/>
</dbReference>
<dbReference type="EMBL" id="AL132954">
    <property type="protein sequence ID" value="CAB75764.1"/>
    <property type="molecule type" value="Genomic_DNA"/>
</dbReference>
<protein>
    <submittedName>
        <fullName evidence="4">Uncharacterized protein T26I12.180</fullName>
    </submittedName>
</protein>
<dbReference type="Gene3D" id="4.10.60.10">
    <property type="entry name" value="Zinc finger, CCHC-type"/>
    <property type="match status" value="1"/>
</dbReference>
<proteinExistence type="predicted"/>
<keyword evidence="1" id="KW-0863">Zinc-finger</keyword>
<dbReference type="SMART" id="SM00343">
    <property type="entry name" value="ZnF_C2HC"/>
    <property type="match status" value="1"/>
</dbReference>
<keyword evidence="1" id="KW-0479">Metal-binding</keyword>
<dbReference type="GO" id="GO:0008270">
    <property type="term" value="F:zinc ion binding"/>
    <property type="evidence" value="ECO:0007669"/>
    <property type="project" value="UniProtKB-KW"/>
</dbReference>
<feature type="region of interest" description="Disordered" evidence="2">
    <location>
        <begin position="153"/>
        <end position="182"/>
    </location>
</feature>
<evidence type="ECO:0000256" key="1">
    <source>
        <dbReference type="PROSITE-ProRule" id="PRU00047"/>
    </source>
</evidence>
<keyword evidence="1" id="KW-0862">Zinc</keyword>
<reference key="2">
    <citation type="journal article" date="2000" name="Nature">
        <title>Sequence and analysis of chromosome 3 of the plant Arabidopsis thaliana.</title>
        <authorList>
            <consortium name="European Union Chromosome 3 Arabidopsis Sequencing Consortium"/>
            <consortium name="Institute for Genomic Research"/>
            <consortium name="Kazusa DNA Research Institute"/>
            <person name="Salanoubat M."/>
            <person name="Lemcke K."/>
            <person name="Rieger M."/>
            <person name="Ansorge W."/>
            <person name="Unseld M."/>
            <person name="Fartmann B."/>
            <person name="Valle G."/>
            <person name="Blocker H."/>
            <person name="Perez-Alonso M."/>
            <person name="Obermaier B."/>
            <person name="Delseny M."/>
            <person name="Boutry M."/>
            <person name="Grivell L.A."/>
            <person name="Mache R."/>
            <person name="Puigdomenech P."/>
            <person name="De Simone V."/>
            <person name="Choisne N."/>
            <person name="Artiguenave F."/>
            <person name="Robert C."/>
            <person name="Brottier P."/>
            <person name="Wincker P."/>
            <person name="Cattolico L."/>
            <person name="Weissenbach J."/>
            <person name="Saurin W."/>
            <person name="Quetier F."/>
            <person name="Schafer M."/>
            <person name="Muller-Auer S."/>
            <person name="Gabel C."/>
            <person name="Fuchs M."/>
            <person name="Benes V."/>
            <person name="Wurmbach E."/>
            <person name="Drzonek H."/>
            <person name="Erfle H."/>
            <person name="Jordan N."/>
            <person name="Bangert S."/>
            <person name="Wiedelmann R."/>
            <person name="Kranz H."/>
            <person name="Voss H."/>
            <person name="Holland R."/>
            <person name="Brandt P."/>
            <person name="Nyakatura G."/>
            <person name="Vezzi A."/>
            <person name="D'Angelo M."/>
            <person name="Pallavicini A."/>
            <person name="Toppo S."/>
            <person name="Simionati B."/>
            <person name="Conrad A."/>
            <person name="Hornischer K."/>
            <person name="Kauer G."/>
            <person name="Lohnert T.H."/>
            <person name="Nordsiek G."/>
            <person name="Reichelt J."/>
            <person name="Scharfe M."/>
            <person name="Schon O."/>
            <person name="Bargues M."/>
            <person name="Terol J."/>
            <person name="Climent J."/>
            <person name="Navarro P."/>
            <person name="Collado C."/>
            <person name="Perez-Perez A."/>
            <person name="Ottenwalder B."/>
            <person name="Duchemin D."/>
            <person name="Cooke R."/>
            <person name="Laudie M."/>
            <person name="Berger-Llauro C."/>
            <person name="Purnelle B."/>
            <person name="Masuy D."/>
            <person name="de Haan M."/>
            <person name="Maarse A.C."/>
            <person name="Alcaraz J.P."/>
            <person name="Cottet A."/>
            <person name="Casacuberta E."/>
            <person name="Monfort A."/>
            <person name="Argiriou A."/>
            <person name="flores M."/>
            <person name="Liguori R."/>
            <person name="Vitale D."/>
            <person name="Mannhaupt G."/>
            <person name="Haase D."/>
            <person name="Schoof H."/>
            <person name="Rudd S."/>
            <person name="Zaccaria P."/>
            <person name="Mewes H.W."/>
            <person name="Mayer K.F."/>
            <person name="Kaul S."/>
            <person name="Town C.D."/>
            <person name="Koo H.L."/>
            <person name="Tallon L.J."/>
            <person name="Jenkins J."/>
            <person name="Rooney T."/>
            <person name="Rizzo M."/>
            <person name="Walts A."/>
            <person name="Utterback T."/>
            <person name="Fujii C.Y."/>
            <person name="Shea T.P."/>
            <person name="Creasy T.H."/>
            <person name="Haas B."/>
            <person name="Maiti R."/>
            <person name="Wu D."/>
            <person name="Peterson J."/>
            <person name="Van Aken S."/>
            <person name="Pai G."/>
            <person name="Militscher J."/>
            <person name="Sellers P."/>
            <person name="Gill J.E."/>
            <person name="Feldblyum T.V."/>
            <person name="Preuss D."/>
            <person name="Lin X."/>
            <person name="Nierman W.C."/>
            <person name="Salzberg S.L."/>
            <person name="White O."/>
            <person name="Venter J.C."/>
            <person name="Fraser C.M."/>
            <person name="Kaneko T."/>
            <person name="Nakamura Y."/>
            <person name="Sato S."/>
            <person name="Kato T."/>
            <person name="Asamizu E."/>
            <person name="Sasamoto S."/>
            <person name="Kimura T."/>
            <person name="Idesawa K."/>
            <person name="Kawashima K."/>
            <person name="Kishida Y."/>
            <person name="Kiyokawa C."/>
            <person name="Kohara M."/>
            <person name="Matsumoto M."/>
            <person name="Matsuno A."/>
            <person name="Muraki A."/>
            <person name="Nakayama S."/>
            <person name="Nakazaki N."/>
            <person name="Shinpo S."/>
            <person name="Takeuchi C."/>
            <person name="Wada T."/>
            <person name="Watanabe A."/>
            <person name="Yamada M."/>
            <person name="Yasuda M."/>
            <person name="Tabata S."/>
        </authorList>
    </citation>
    <scope>NUCLEOTIDE SEQUENCE [LARGE SCALE GENOMIC DNA]</scope>
    <source>
        <strain>cv. Columbia</strain>
    </source>
</reference>
<organism evidence="4">
    <name type="scientific">Arabidopsis thaliana</name>
    <name type="common">Mouse-ear cress</name>
    <dbReference type="NCBI Taxonomy" id="3702"/>
    <lineage>
        <taxon>Eukaryota</taxon>
        <taxon>Viridiplantae</taxon>
        <taxon>Streptophyta</taxon>
        <taxon>Embryophyta</taxon>
        <taxon>Tracheophyta</taxon>
        <taxon>Spermatophyta</taxon>
        <taxon>Magnoliopsida</taxon>
        <taxon>eudicotyledons</taxon>
        <taxon>Gunneridae</taxon>
        <taxon>Pentapetalae</taxon>
        <taxon>rosids</taxon>
        <taxon>malvids</taxon>
        <taxon>Brassicales</taxon>
        <taxon>Brassicaceae</taxon>
        <taxon>Camelineae</taxon>
        <taxon>Arabidopsis</taxon>
    </lineage>
</organism>
<evidence type="ECO:0000313" key="4">
    <source>
        <dbReference type="EMBL" id="CAB75764.1"/>
    </source>
</evidence>
<feature type="compositionally biased region" description="Polar residues" evidence="2">
    <location>
        <begin position="170"/>
        <end position="182"/>
    </location>
</feature>
<evidence type="ECO:0000256" key="2">
    <source>
        <dbReference type="SAM" id="MobiDB-lite"/>
    </source>
</evidence>
<gene>
    <name evidence="4" type="primary">T26I12.180</name>
</gene>
<dbReference type="InterPro" id="IPR001878">
    <property type="entry name" value="Znf_CCHC"/>
</dbReference>
<dbReference type="GO" id="GO:0003676">
    <property type="term" value="F:nucleic acid binding"/>
    <property type="evidence" value="ECO:0007669"/>
    <property type="project" value="InterPro"/>
</dbReference>
<dbReference type="AlphaFoldDB" id="Q9M3C1"/>
<accession>Q9M3C1</accession>
<dbReference type="PROSITE" id="PS50158">
    <property type="entry name" value="ZF_CCHC"/>
    <property type="match status" value="1"/>
</dbReference>
<reference evidence="4" key="1">
    <citation type="submission" date="1999-11" db="EMBL/GenBank/DDBJ databases">
        <authorList>
            <person name="Monfort A."/>
            <person name="Casacuberta E."/>
            <person name="Puigdomenech P."/>
            <person name="Mewes H.W."/>
            <person name="Lemcke K."/>
            <person name="Mayer K.F.X."/>
            <person name="Quetier F."/>
            <person name="Salanoubat M."/>
        </authorList>
    </citation>
    <scope>NUCLEOTIDE SEQUENCE</scope>
</reference>
<dbReference type="SUPFAM" id="SSF57756">
    <property type="entry name" value="Retrovirus zinc finger-like domains"/>
    <property type="match status" value="1"/>
</dbReference>